<sequence length="149" mass="16624">MRDGLERTFLFNGMQKVGYPEISADDFFTGPAGRVESMLHGEGDVYPGDPQQSRAVRMNYGGTSDLGGFTVYLYYYETEKDYHIYPAEIRSHNGGMLHTGYGQGPLPFGTDPDMELIFIGGSHSGYVMWLKGEEDFFVHAAISCEHIGF</sequence>
<evidence type="ECO:0000313" key="1">
    <source>
        <dbReference type="EMBL" id="AAQ14589.1"/>
    </source>
</evidence>
<reference evidence="1" key="1">
    <citation type="submission" date="2000-10" db="EMBL/GenBank/DDBJ databases">
        <authorList>
            <person name="Chuensumran U."/>
            <person name="Ratanakhanokchai K."/>
            <person name="Cheevadhanarak S."/>
        </authorList>
    </citation>
    <scope>NUCLEOTIDE SEQUENCE</scope>
    <source>
        <strain evidence="1">K-1</strain>
    </source>
</reference>
<dbReference type="EMBL" id="AF317714">
    <property type="protein sequence ID" value="AAQ14589.1"/>
    <property type="molecule type" value="Genomic_DNA"/>
</dbReference>
<organism evidence="1">
    <name type="scientific">Cytobacillus firmus</name>
    <name type="common">Bacillus firmus</name>
    <dbReference type="NCBI Taxonomy" id="1399"/>
    <lineage>
        <taxon>Bacteria</taxon>
        <taxon>Bacillati</taxon>
        <taxon>Bacillota</taxon>
        <taxon>Bacilli</taxon>
        <taxon>Bacillales</taxon>
        <taxon>Bacillaceae</taxon>
        <taxon>Cytobacillus</taxon>
    </lineage>
</organism>
<name>Q71S34_CYTFI</name>
<proteinExistence type="predicted"/>
<dbReference type="AlphaFoldDB" id="Q71S34"/>
<accession>Q71S34</accession>
<protein>
    <submittedName>
        <fullName evidence="1">Endo-arabinase</fullName>
    </submittedName>
</protein>